<feature type="compositionally biased region" description="Basic and acidic residues" evidence="3">
    <location>
        <begin position="179"/>
        <end position="188"/>
    </location>
</feature>
<sequence length="188" mass="20328">MPYNNAPIEPPEEITGSSVLPLARVKKIIAMDEDIAQCSTTAAFAISIATEEFVRYLAEQAHNVVKSERKPRRNIAYKDIATAISRIDNLEFLSDTVPKTKTYRQFREEKAQEAAAKASSSSAVTTNGMNGDSGTASIEAMMKNQQQNGVNGVNGSANGGHGSPIAHRSAHQRTGSHPDPIRDIEMTD</sequence>
<dbReference type="InterPro" id="IPR003958">
    <property type="entry name" value="CBFA_NFYB_domain"/>
</dbReference>
<organism evidence="5 6">
    <name type="scientific">Exophiala sideris</name>
    <dbReference type="NCBI Taxonomy" id="1016849"/>
    <lineage>
        <taxon>Eukaryota</taxon>
        <taxon>Fungi</taxon>
        <taxon>Dikarya</taxon>
        <taxon>Ascomycota</taxon>
        <taxon>Pezizomycotina</taxon>
        <taxon>Eurotiomycetes</taxon>
        <taxon>Chaetothyriomycetidae</taxon>
        <taxon>Chaetothyriales</taxon>
        <taxon>Herpotrichiellaceae</taxon>
        <taxon>Exophiala</taxon>
    </lineage>
</organism>
<dbReference type="GO" id="GO:0008623">
    <property type="term" value="C:CHRAC"/>
    <property type="evidence" value="ECO:0007669"/>
    <property type="project" value="TreeGrafter"/>
</dbReference>
<evidence type="ECO:0000256" key="2">
    <source>
        <dbReference type="ARBA" id="ARBA00023242"/>
    </source>
</evidence>
<protein>
    <recommendedName>
        <fullName evidence="4">Transcription factor CBF/NF-Y/archaeal histone domain-containing protein</fullName>
    </recommendedName>
</protein>
<gene>
    <name evidence="5" type="ORF">PV11_02914</name>
</gene>
<dbReference type="Gene3D" id="1.10.20.10">
    <property type="entry name" value="Histone, subunit A"/>
    <property type="match status" value="1"/>
</dbReference>
<feature type="compositionally biased region" description="Polar residues" evidence="3">
    <location>
        <begin position="124"/>
        <end position="136"/>
    </location>
</feature>
<feature type="compositionally biased region" description="Low complexity" evidence="3">
    <location>
        <begin position="113"/>
        <end position="123"/>
    </location>
</feature>
<dbReference type="InterPro" id="IPR050568">
    <property type="entry name" value="Transcr_DNA_Rep_Reg"/>
</dbReference>
<name>A0A0D1YXN2_9EURO</name>
<dbReference type="GO" id="GO:0046982">
    <property type="term" value="F:protein heterodimerization activity"/>
    <property type="evidence" value="ECO:0007669"/>
    <property type="project" value="InterPro"/>
</dbReference>
<evidence type="ECO:0000313" key="6">
    <source>
        <dbReference type="Proteomes" id="UP000053599"/>
    </source>
</evidence>
<dbReference type="HOGENOM" id="CLU_045277_7_2_1"/>
<evidence type="ECO:0000313" key="5">
    <source>
        <dbReference type="EMBL" id="KIV87362.1"/>
    </source>
</evidence>
<dbReference type="CDD" id="cd23645">
    <property type="entry name" value="HFD_Dpb3-like"/>
    <property type="match status" value="1"/>
</dbReference>
<evidence type="ECO:0000256" key="3">
    <source>
        <dbReference type="SAM" id="MobiDB-lite"/>
    </source>
</evidence>
<accession>A0A0D1YXN2</accession>
<feature type="compositionally biased region" description="Low complexity" evidence="3">
    <location>
        <begin position="144"/>
        <end position="156"/>
    </location>
</feature>
<dbReference type="PANTHER" id="PTHR10252">
    <property type="entry name" value="HISTONE-LIKE TRANSCRIPTION FACTOR CCAAT-RELATED"/>
    <property type="match status" value="1"/>
</dbReference>
<dbReference type="OrthoDB" id="636685at2759"/>
<dbReference type="SUPFAM" id="SSF47113">
    <property type="entry name" value="Histone-fold"/>
    <property type="match status" value="1"/>
</dbReference>
<evidence type="ECO:0000256" key="1">
    <source>
        <dbReference type="ARBA" id="ARBA00004123"/>
    </source>
</evidence>
<dbReference type="InterPro" id="IPR009072">
    <property type="entry name" value="Histone-fold"/>
</dbReference>
<reference evidence="5 6" key="1">
    <citation type="submission" date="2015-01" db="EMBL/GenBank/DDBJ databases">
        <title>The Genome Sequence of Exophiala sideris CBS121828.</title>
        <authorList>
            <consortium name="The Broad Institute Genomics Platform"/>
            <person name="Cuomo C."/>
            <person name="de Hoog S."/>
            <person name="Gorbushina A."/>
            <person name="Stielow B."/>
            <person name="Teixiera M."/>
            <person name="Abouelleil A."/>
            <person name="Chapman S.B."/>
            <person name="Priest M."/>
            <person name="Young S.K."/>
            <person name="Wortman J."/>
            <person name="Nusbaum C."/>
            <person name="Birren B."/>
        </authorList>
    </citation>
    <scope>NUCLEOTIDE SEQUENCE [LARGE SCALE GENOMIC DNA]</scope>
    <source>
        <strain evidence="5 6">CBS 121828</strain>
    </source>
</reference>
<dbReference type="GO" id="GO:0006261">
    <property type="term" value="P:DNA-templated DNA replication"/>
    <property type="evidence" value="ECO:0007669"/>
    <property type="project" value="TreeGrafter"/>
</dbReference>
<dbReference type="EMBL" id="KN846951">
    <property type="protein sequence ID" value="KIV87362.1"/>
    <property type="molecule type" value="Genomic_DNA"/>
</dbReference>
<keyword evidence="2" id="KW-0539">Nucleus</keyword>
<dbReference type="STRING" id="1016849.A0A0D1YXN2"/>
<evidence type="ECO:0000259" key="4">
    <source>
        <dbReference type="Pfam" id="PF00808"/>
    </source>
</evidence>
<dbReference type="PANTHER" id="PTHR10252:SF54">
    <property type="entry name" value="CHROMATIN ACCESSIBILITY COMPLEX PROTEIN 1"/>
    <property type="match status" value="1"/>
</dbReference>
<comment type="subcellular location">
    <subcellularLocation>
        <location evidence="1">Nucleus</location>
    </subcellularLocation>
</comment>
<dbReference type="Proteomes" id="UP000053599">
    <property type="component" value="Unassembled WGS sequence"/>
</dbReference>
<feature type="region of interest" description="Disordered" evidence="3">
    <location>
        <begin position="113"/>
        <end position="188"/>
    </location>
</feature>
<dbReference type="Pfam" id="PF00808">
    <property type="entry name" value="CBFD_NFYB_HMF"/>
    <property type="match status" value="1"/>
</dbReference>
<dbReference type="AlphaFoldDB" id="A0A0D1YXN2"/>
<feature type="domain" description="Transcription factor CBF/NF-Y/archaeal histone" evidence="4">
    <location>
        <begin position="20"/>
        <end position="84"/>
    </location>
</feature>
<proteinExistence type="predicted"/>